<comment type="similarity">
    <text evidence="2">Belongs to the PBP/GOBP family.</text>
</comment>
<organism evidence="5">
    <name type="scientific">Corethrella appendiculata</name>
    <dbReference type="NCBI Taxonomy" id="1370023"/>
    <lineage>
        <taxon>Eukaryota</taxon>
        <taxon>Metazoa</taxon>
        <taxon>Ecdysozoa</taxon>
        <taxon>Arthropoda</taxon>
        <taxon>Hexapoda</taxon>
        <taxon>Insecta</taxon>
        <taxon>Pterygota</taxon>
        <taxon>Neoptera</taxon>
        <taxon>Endopterygota</taxon>
        <taxon>Diptera</taxon>
        <taxon>Nematocera</taxon>
        <taxon>Culicoidea</taxon>
        <taxon>Chaoboridae</taxon>
        <taxon>Corethrella</taxon>
    </lineage>
</organism>
<name>U5ENH8_9DIPT</name>
<dbReference type="InterPro" id="IPR036728">
    <property type="entry name" value="PBP_GOBP_sf"/>
</dbReference>
<keyword evidence="3" id="KW-0964">Secreted</keyword>
<evidence type="ECO:0000256" key="1">
    <source>
        <dbReference type="ARBA" id="ARBA00004613"/>
    </source>
</evidence>
<reference evidence="5" key="1">
    <citation type="journal article" date="2014" name="Insect Biochem. Mol. Biol.">
        <title>An insight into the sialome of the frog biting fly, Corethrella appendiculata.</title>
        <authorList>
            <person name="Ribeiro J.M.C."/>
            <person name="Chagas A.C."/>
            <person name="Pham V.M."/>
            <person name="Lounibos L.P."/>
            <person name="Calvo E."/>
        </authorList>
    </citation>
    <scope>NUCLEOTIDE SEQUENCE</scope>
    <source>
        <tissue evidence="5">Salivary glands</tissue>
    </source>
</reference>
<feature type="chain" id="PRO_5004659912" evidence="4">
    <location>
        <begin position="19"/>
        <end position="159"/>
    </location>
</feature>
<dbReference type="AlphaFoldDB" id="U5ENH8"/>
<feature type="signal peptide" evidence="4">
    <location>
        <begin position="1"/>
        <end position="18"/>
    </location>
</feature>
<dbReference type="Pfam" id="PF01395">
    <property type="entry name" value="PBP_GOBP"/>
    <property type="match status" value="1"/>
</dbReference>
<evidence type="ECO:0000256" key="2">
    <source>
        <dbReference type="ARBA" id="ARBA00008098"/>
    </source>
</evidence>
<evidence type="ECO:0000256" key="3">
    <source>
        <dbReference type="ARBA" id="ARBA00022525"/>
    </source>
</evidence>
<dbReference type="SUPFAM" id="SSF47565">
    <property type="entry name" value="Insect pheromone/odorant-binding proteins"/>
    <property type="match status" value="1"/>
</dbReference>
<dbReference type="GO" id="GO:0005576">
    <property type="term" value="C:extracellular region"/>
    <property type="evidence" value="ECO:0007669"/>
    <property type="project" value="UniProtKB-SubCell"/>
</dbReference>
<dbReference type="GO" id="GO:0005549">
    <property type="term" value="F:odorant binding"/>
    <property type="evidence" value="ECO:0007669"/>
    <property type="project" value="InterPro"/>
</dbReference>
<accession>U5ENH8</accession>
<dbReference type="InterPro" id="IPR006170">
    <property type="entry name" value="PBP/GOBP"/>
</dbReference>
<protein>
    <submittedName>
        <fullName evidence="5">Putative secreted protein</fullName>
    </submittedName>
</protein>
<evidence type="ECO:0000256" key="4">
    <source>
        <dbReference type="SAM" id="SignalP"/>
    </source>
</evidence>
<keyword evidence="4" id="KW-0732">Signal</keyword>
<sequence length="159" mass="17723">MNKIVIIFLMACANLLDAAQYIRPTKEIGESISEKCENKIRGVTNDLKRVWHSWTKVLNDPVSIEMVKCIYSGFGWASNDNKVNIDAVATDMKKYNSGFPEDINGFLQTCSFTSDNTAANSLNLCFFNNAKKFGGAYLRTFDGKDLRDPSTLLAPATTF</sequence>
<comment type="subcellular location">
    <subcellularLocation>
        <location evidence="1">Secreted</location>
    </subcellularLocation>
</comment>
<proteinExistence type="evidence at transcript level"/>
<dbReference type="Gene3D" id="1.10.238.20">
    <property type="entry name" value="Pheromone/general odorant binding protein domain"/>
    <property type="match status" value="1"/>
</dbReference>
<dbReference type="EMBL" id="GANO01005039">
    <property type="protein sequence ID" value="JAB54832.1"/>
    <property type="molecule type" value="mRNA"/>
</dbReference>
<evidence type="ECO:0000313" key="5">
    <source>
        <dbReference type="EMBL" id="JAB54832.1"/>
    </source>
</evidence>